<proteinExistence type="predicted"/>
<name>A0ABP7GDV6_9ACTN</name>
<gene>
    <name evidence="1" type="ORF">GCM10022402_45800</name>
</gene>
<dbReference type="InterPro" id="IPR024268">
    <property type="entry name" value="AviRa"/>
</dbReference>
<dbReference type="Pfam" id="PF11599">
    <property type="entry name" value="AviRa"/>
    <property type="match status" value="1"/>
</dbReference>
<dbReference type="SUPFAM" id="SSF53335">
    <property type="entry name" value="S-adenosyl-L-methionine-dependent methyltransferases"/>
    <property type="match status" value="1"/>
</dbReference>
<dbReference type="Gene3D" id="1.10.287.540">
    <property type="entry name" value="Helix hairpin bin"/>
    <property type="match status" value="1"/>
</dbReference>
<reference evidence="2" key="1">
    <citation type="journal article" date="2019" name="Int. J. Syst. Evol. Microbiol.">
        <title>The Global Catalogue of Microorganisms (GCM) 10K type strain sequencing project: providing services to taxonomists for standard genome sequencing and annotation.</title>
        <authorList>
            <consortium name="The Broad Institute Genomics Platform"/>
            <consortium name="The Broad Institute Genome Sequencing Center for Infectious Disease"/>
            <person name="Wu L."/>
            <person name="Ma J."/>
        </authorList>
    </citation>
    <scope>NUCLEOTIDE SEQUENCE [LARGE SCALE GENOMIC DNA]</scope>
    <source>
        <strain evidence="2">JCM 17137</strain>
    </source>
</reference>
<protein>
    <recommendedName>
        <fullName evidence="3">rRNA methyltransferase AviRa</fullName>
    </recommendedName>
</protein>
<dbReference type="Gene3D" id="3.40.50.150">
    <property type="entry name" value="Vaccinia Virus protein VP39"/>
    <property type="match status" value="1"/>
</dbReference>
<evidence type="ECO:0008006" key="3">
    <source>
        <dbReference type="Google" id="ProtNLM"/>
    </source>
</evidence>
<sequence>MGYRYAIERADYSDLASGWVLRSAPGRPGFPVRLADELFRRALAHLGREPVGVWDPCCGSGYLLTVLVLLHRDRITHVHASDSDPEAVHLAARNLELLTAAGLAQRSREARERAEAFGKPGYLDMAASADRLARRLHTLGGDLAATTCRGDVFAPEAPRSSTDVVLTDVPYGDLTHWSGMVPNGEPVPALLRAVAEPLSDDALLVVTARTRKIPLPTGVRPLERVRVGSRSAVLVRVAEVRDAP</sequence>
<accession>A0ABP7GDV6</accession>
<comment type="caution">
    <text evidence="1">The sequence shown here is derived from an EMBL/GenBank/DDBJ whole genome shotgun (WGS) entry which is preliminary data.</text>
</comment>
<keyword evidence="2" id="KW-1185">Reference proteome</keyword>
<organism evidence="1 2">
    <name type="scientific">Salinactinospora qingdaonensis</name>
    <dbReference type="NCBI Taxonomy" id="702744"/>
    <lineage>
        <taxon>Bacteria</taxon>
        <taxon>Bacillati</taxon>
        <taxon>Actinomycetota</taxon>
        <taxon>Actinomycetes</taxon>
        <taxon>Streptosporangiales</taxon>
        <taxon>Nocardiopsidaceae</taxon>
        <taxon>Salinactinospora</taxon>
    </lineage>
</organism>
<dbReference type="EMBL" id="BAABDD010000038">
    <property type="protein sequence ID" value="GAA3763156.1"/>
    <property type="molecule type" value="Genomic_DNA"/>
</dbReference>
<evidence type="ECO:0000313" key="1">
    <source>
        <dbReference type="EMBL" id="GAA3763156.1"/>
    </source>
</evidence>
<dbReference type="RefSeq" id="WP_344976330.1">
    <property type="nucleotide sequence ID" value="NZ_BAABDD010000038.1"/>
</dbReference>
<dbReference type="Proteomes" id="UP001500908">
    <property type="component" value="Unassembled WGS sequence"/>
</dbReference>
<dbReference type="InterPro" id="IPR029063">
    <property type="entry name" value="SAM-dependent_MTases_sf"/>
</dbReference>
<evidence type="ECO:0000313" key="2">
    <source>
        <dbReference type="Proteomes" id="UP001500908"/>
    </source>
</evidence>